<dbReference type="HOGENOM" id="CLU_015157_0_0_1"/>
<feature type="domain" description="WSC" evidence="2">
    <location>
        <begin position="414"/>
        <end position="507"/>
    </location>
</feature>
<evidence type="ECO:0000259" key="3">
    <source>
        <dbReference type="PROSITE" id="PS51762"/>
    </source>
</evidence>
<dbReference type="SUPFAM" id="SSF49899">
    <property type="entry name" value="Concanavalin A-like lectins/glucanases"/>
    <property type="match status" value="1"/>
</dbReference>
<dbReference type="InterPro" id="IPR002889">
    <property type="entry name" value="WSC_carb-bd"/>
</dbReference>
<dbReference type="PANTHER" id="PTHR10963">
    <property type="entry name" value="GLYCOSYL HYDROLASE-RELATED"/>
    <property type="match status" value="1"/>
</dbReference>
<dbReference type="Proteomes" id="UP000039046">
    <property type="component" value="Unassembled WGS sequence"/>
</dbReference>
<evidence type="ECO:0000313" key="4">
    <source>
        <dbReference type="EMBL" id="CEJ85033.1"/>
    </source>
</evidence>
<evidence type="ECO:0008006" key="6">
    <source>
        <dbReference type="Google" id="ProtNLM"/>
    </source>
</evidence>
<dbReference type="InterPro" id="IPR050546">
    <property type="entry name" value="Glycosyl_Hydrlase_16"/>
</dbReference>
<feature type="region of interest" description="Disordered" evidence="1">
    <location>
        <begin position="508"/>
        <end position="534"/>
    </location>
</feature>
<dbReference type="PROSITE" id="PS51212">
    <property type="entry name" value="WSC"/>
    <property type="match status" value="1"/>
</dbReference>
<protein>
    <recommendedName>
        <fullName evidence="6">GH16 domain-containing protein</fullName>
    </recommendedName>
</protein>
<keyword evidence="5" id="KW-1185">Reference proteome</keyword>
<evidence type="ECO:0000256" key="1">
    <source>
        <dbReference type="SAM" id="MobiDB-lite"/>
    </source>
</evidence>
<organism evidence="4 5">
    <name type="scientific">[Torrubiella] hemipterigena</name>
    <dbReference type="NCBI Taxonomy" id="1531966"/>
    <lineage>
        <taxon>Eukaryota</taxon>
        <taxon>Fungi</taxon>
        <taxon>Dikarya</taxon>
        <taxon>Ascomycota</taxon>
        <taxon>Pezizomycotina</taxon>
        <taxon>Sordariomycetes</taxon>
        <taxon>Hypocreomycetidae</taxon>
        <taxon>Hypocreales</taxon>
        <taxon>Clavicipitaceae</taxon>
        <taxon>Clavicipitaceae incertae sedis</taxon>
        <taxon>'Torrubiella' clade</taxon>
    </lineage>
</organism>
<evidence type="ECO:0000259" key="2">
    <source>
        <dbReference type="PROSITE" id="PS51212"/>
    </source>
</evidence>
<dbReference type="SMART" id="SM00321">
    <property type="entry name" value="WSC"/>
    <property type="match status" value="1"/>
</dbReference>
<dbReference type="CDD" id="cd02181">
    <property type="entry name" value="GH16_fungal_Lam16A_glucanase"/>
    <property type="match status" value="1"/>
</dbReference>
<feature type="compositionally biased region" description="Polar residues" evidence="1">
    <location>
        <begin position="508"/>
        <end position="532"/>
    </location>
</feature>
<dbReference type="OrthoDB" id="192832at2759"/>
<reference evidence="4 5" key="1">
    <citation type="journal article" date="2015" name="Genome Announc.">
        <title>Draft Genome Sequence and Gene Annotation of the Entomopathogenic Fungus Verticillium hemipterigenum.</title>
        <authorList>
            <person name="Horn F."/>
            <person name="Habel A."/>
            <person name="Scharf D.H."/>
            <person name="Dworschak J."/>
            <person name="Brakhage A.A."/>
            <person name="Guthke R."/>
            <person name="Hertweck C."/>
            <person name="Linde J."/>
        </authorList>
    </citation>
    <scope>NUCLEOTIDE SEQUENCE [LARGE SCALE GENOMIC DNA]</scope>
</reference>
<dbReference type="STRING" id="1531966.A0A0A1SZ66"/>
<dbReference type="PANTHER" id="PTHR10963:SF24">
    <property type="entry name" value="GLYCOSIDASE C21B10.07-RELATED"/>
    <property type="match status" value="1"/>
</dbReference>
<dbReference type="GO" id="GO:0004553">
    <property type="term" value="F:hydrolase activity, hydrolyzing O-glycosyl compounds"/>
    <property type="evidence" value="ECO:0007669"/>
    <property type="project" value="InterPro"/>
</dbReference>
<dbReference type="Pfam" id="PF26113">
    <property type="entry name" value="GH16_XgeA"/>
    <property type="match status" value="1"/>
</dbReference>
<dbReference type="GO" id="GO:0009251">
    <property type="term" value="P:glucan catabolic process"/>
    <property type="evidence" value="ECO:0007669"/>
    <property type="project" value="TreeGrafter"/>
</dbReference>
<feature type="domain" description="GH16" evidence="3">
    <location>
        <begin position="1"/>
        <end position="265"/>
    </location>
</feature>
<dbReference type="PROSITE" id="PS51762">
    <property type="entry name" value="GH16_2"/>
    <property type="match status" value="1"/>
</dbReference>
<sequence>MNYALANSYSGESLLNGFRWINETDPSHGTVSYKSKADAAALGLFAVDPQTGVVRLGVDSKNVYEIGEGRPSIRLESKQTYNHGLFIADFLHMPASECGVWPAFWSYGPDWPYGGEVDIIEGANNANQNLMSVHTAPGCKLTNSMMKDASGAVKSKLCDGANNSGCNYASPDDDGSSYGDSFNAAKGGVYAMQWDDEHINLWHFSRDNIPSDITTKKPDPKSWGMPQARFGGLDCDVGKYFKDMSVVINTNFCGDYGNAAWEASTCATYAPTCSQWVAENPKAFANAYWDISYIDAYVRPADTNFKAATDDLKSLNSVLAGLPTGTPGLPTGTPGLLPTVTPPSLPGLNSIGLPKLGQTKYVLAGTGTPTPTPTGTPAAGSTADLKLESEDINVPTADLPAATDAPKNPTKIGSRDYLGCFGSSNNFETFSKKGSDSQMTLEMCTEMCGEAKYAGVFSTGCYCADELDANTRSTRDEASCNAPCPGNPDEFCGGRLNGTDLAVQTPANATDASNQSLYSVNGTEPGNATTPMLTGGTASLGLPVSTASASLPAGTASAAMPLSTAGTRRFDTIRRFVNWHGTPRFKPRAAKAAPSHLLSVYGMVKNETTPLPAPNKPGANSTANWKNVASPVEDAVPMREVITMIPIQTLNFNLIVDTYIAVTLKVENKCGCHDDLTALPPVPMTTSVLHCNRCGKHDEDEVTVTVPCTTVVEQPKPTQPGWVAKPPAPPAGNWGDNTPAQPTDVVVTAGASGVRVGAGLAAIAFSLALFL</sequence>
<dbReference type="AlphaFoldDB" id="A0A0A1SZ66"/>
<proteinExistence type="predicted"/>
<dbReference type="EMBL" id="CDHN01000002">
    <property type="protein sequence ID" value="CEJ85033.1"/>
    <property type="molecule type" value="Genomic_DNA"/>
</dbReference>
<dbReference type="Gene3D" id="2.60.120.200">
    <property type="match status" value="1"/>
</dbReference>
<dbReference type="Pfam" id="PF01822">
    <property type="entry name" value="WSC"/>
    <property type="match status" value="1"/>
</dbReference>
<evidence type="ECO:0000313" key="5">
    <source>
        <dbReference type="Proteomes" id="UP000039046"/>
    </source>
</evidence>
<name>A0A0A1SZ66_9HYPO</name>
<feature type="region of interest" description="Disordered" evidence="1">
    <location>
        <begin position="717"/>
        <end position="741"/>
    </location>
</feature>
<gene>
    <name evidence="4" type="ORF">VHEMI03651</name>
</gene>
<dbReference type="InterPro" id="IPR000757">
    <property type="entry name" value="Beta-glucanase-like"/>
</dbReference>
<dbReference type="InterPro" id="IPR013320">
    <property type="entry name" value="ConA-like_dom_sf"/>
</dbReference>
<accession>A0A0A1SZ66</accession>